<sequence length="325" mass="37690">MKKILPILGLAFLMSCITEKESKNNFFNPFKTSTKLEIQFFDLDTIGSKEIIGEKGTRIYFVRENFDIDSTDKITMELKEFYSISDLLKNNIRTVTKDNELLESSGVIYLNFKSNGEDLKLRDSSTIRVRFPIDFSNKDKIFTGQMDSISQMSWSETEAYFMVLRFDKKYQIYVGYDVTLDSLPYYQELWRKEDSIYKKTIGSLNKIDDNIGTSISLTNLGWINVDRFIEKPTVIDLDMTNALEVDGIVIYVIYENFNSFTSFYPSDTKSIIQTEIPILENTSIIAVGIKDEQLYAQKIPIKDDIEMKLGLKPINRAELNRLFEK</sequence>
<dbReference type="AlphaFoldDB" id="A0A6I2MLR4"/>
<accession>A0A6I2MLR4</accession>
<dbReference type="RefSeq" id="WP_154366971.1">
    <property type="nucleotide sequence ID" value="NZ_WKJH01000015.1"/>
</dbReference>
<dbReference type="OrthoDB" id="1185811at2"/>
<evidence type="ECO:0000313" key="1">
    <source>
        <dbReference type="EMBL" id="MRX64773.1"/>
    </source>
</evidence>
<comment type="caution">
    <text evidence="1">The sequence shown here is derived from an EMBL/GenBank/DDBJ whole genome shotgun (WGS) entry which is preliminary data.</text>
</comment>
<name>A0A6I2MLR4_9FLAO</name>
<reference evidence="1 2" key="1">
    <citation type="submission" date="2019-11" db="EMBL/GenBank/DDBJ databases">
        <title>Maribacter lutea sp. nov., a marine bacterium isolated from intertidal sand.</title>
        <authorList>
            <person name="Liu A."/>
        </authorList>
    </citation>
    <scope>NUCLEOTIDE SEQUENCE [LARGE SCALE GENOMIC DNA]</scope>
    <source>
        <strain evidence="1 2">RZ05</strain>
    </source>
</reference>
<protein>
    <submittedName>
        <fullName evidence="1">Uncharacterized protein</fullName>
    </submittedName>
</protein>
<evidence type="ECO:0000313" key="2">
    <source>
        <dbReference type="Proteomes" id="UP000443153"/>
    </source>
</evidence>
<gene>
    <name evidence="1" type="ORF">GJ691_11405</name>
</gene>
<dbReference type="PROSITE" id="PS51257">
    <property type="entry name" value="PROKAR_LIPOPROTEIN"/>
    <property type="match status" value="1"/>
</dbReference>
<proteinExistence type="predicted"/>
<keyword evidence="2" id="KW-1185">Reference proteome</keyword>
<dbReference type="EMBL" id="WKJH01000015">
    <property type="protein sequence ID" value="MRX64773.1"/>
    <property type="molecule type" value="Genomic_DNA"/>
</dbReference>
<organism evidence="1 2">
    <name type="scientific">Maribacter luteus</name>
    <dbReference type="NCBI Taxonomy" id="2594478"/>
    <lineage>
        <taxon>Bacteria</taxon>
        <taxon>Pseudomonadati</taxon>
        <taxon>Bacteroidota</taxon>
        <taxon>Flavobacteriia</taxon>
        <taxon>Flavobacteriales</taxon>
        <taxon>Flavobacteriaceae</taxon>
        <taxon>Maribacter</taxon>
    </lineage>
</organism>
<dbReference type="Proteomes" id="UP000443153">
    <property type="component" value="Unassembled WGS sequence"/>
</dbReference>